<feature type="chain" id="PRO_5045647669" description="sn-glycerol-3-phosphate-binding periplasmic protein UgpB" evidence="9">
    <location>
        <begin position="26"/>
        <end position="438"/>
    </location>
</feature>
<keyword evidence="10" id="KW-0762">Sugar transport</keyword>
<evidence type="ECO:0000313" key="10">
    <source>
        <dbReference type="EMBL" id="MDQ0423528.1"/>
    </source>
</evidence>
<accession>A0ABU0GDU3</accession>
<evidence type="ECO:0000256" key="4">
    <source>
        <dbReference type="ARBA" id="ARBA00017470"/>
    </source>
</evidence>
<keyword evidence="5" id="KW-0813">Transport</keyword>
<organism evidence="10 11">
    <name type="scientific">Peteryoungia aggregata LMG 23059</name>
    <dbReference type="NCBI Taxonomy" id="1368425"/>
    <lineage>
        <taxon>Bacteria</taxon>
        <taxon>Pseudomonadati</taxon>
        <taxon>Pseudomonadota</taxon>
        <taxon>Alphaproteobacteria</taxon>
        <taxon>Hyphomicrobiales</taxon>
        <taxon>Rhizobiaceae</taxon>
        <taxon>Peteryoungia</taxon>
    </lineage>
</organism>
<comment type="similarity">
    <text evidence="2">Belongs to the bacterial solute-binding protein 1 family.</text>
</comment>
<dbReference type="InterPro" id="IPR006059">
    <property type="entry name" value="SBP"/>
</dbReference>
<evidence type="ECO:0000256" key="8">
    <source>
        <dbReference type="ARBA" id="ARBA00034473"/>
    </source>
</evidence>
<dbReference type="Gene3D" id="3.40.190.10">
    <property type="entry name" value="Periplasmic binding protein-like II"/>
    <property type="match status" value="1"/>
</dbReference>
<evidence type="ECO:0000256" key="1">
    <source>
        <dbReference type="ARBA" id="ARBA00004418"/>
    </source>
</evidence>
<dbReference type="PANTHER" id="PTHR43649:SF31">
    <property type="entry name" value="SN-GLYCEROL-3-PHOSPHATE-BINDING PERIPLASMIC PROTEIN UGPB"/>
    <property type="match status" value="1"/>
</dbReference>
<sequence length="438" mass="47965">MMKTAIATMLSTTMLAGALATSAQAADVELSYWMWDGNQAPVYRKCADKFEAANPGIKISIKQDGWDNYWQTLTTGFVSGTAPDVFVNHLSRFPEFLANGVMVDLTEKIAADKVDMKAYLPGLAEAWNKDGQQFGLPKDWDTIAYAYNKKMLADAGVTEDDLRNMTWNPKDGGTFQQILAKLTIDKNGKRGNEEGFDPKNIEVYGLATNPADGYGQTQWSHFAASYGAKFIDQPWGTKYLYDDPKLAETLTWLRDLSLKHGFSVSQEQAGNLQAVGLFSAGKAALVPDGSWMINSYRDNTPFEFGFAPLAQGPEGRRSMFNGLADSIWSGSKHQDEAWKWVQYLGSAECQAIVGEAGVVFPARPEAAKLAEEAHKAKGLDVSAFTLLATPETTFPFPISDFGGEISTIFATAVSKVMLDQGDPTEILKTANDEVNNLF</sequence>
<comment type="subcellular location">
    <subcellularLocation>
        <location evidence="1">Periplasm</location>
    </subcellularLocation>
</comment>
<evidence type="ECO:0000256" key="9">
    <source>
        <dbReference type="SAM" id="SignalP"/>
    </source>
</evidence>
<name>A0ABU0GDU3_9HYPH</name>
<comment type="caution">
    <text evidence="10">The sequence shown here is derived from an EMBL/GenBank/DDBJ whole genome shotgun (WGS) entry which is preliminary data.</text>
</comment>
<dbReference type="CDD" id="cd13585">
    <property type="entry name" value="PBP2_TMBP_like"/>
    <property type="match status" value="1"/>
</dbReference>
<dbReference type="SUPFAM" id="SSF53850">
    <property type="entry name" value="Periplasmic binding protein-like II"/>
    <property type="match status" value="1"/>
</dbReference>
<evidence type="ECO:0000256" key="3">
    <source>
        <dbReference type="ARBA" id="ARBA00011557"/>
    </source>
</evidence>
<feature type="signal peptide" evidence="9">
    <location>
        <begin position="1"/>
        <end position="25"/>
    </location>
</feature>
<dbReference type="Pfam" id="PF01547">
    <property type="entry name" value="SBP_bac_1"/>
    <property type="match status" value="1"/>
</dbReference>
<protein>
    <recommendedName>
        <fullName evidence="4">sn-glycerol-3-phosphate-binding periplasmic protein UgpB</fullName>
    </recommendedName>
</protein>
<dbReference type="Proteomes" id="UP001238496">
    <property type="component" value="Unassembled WGS sequence"/>
</dbReference>
<comment type="function">
    <text evidence="8">Part of the ABC transporter complex UgpBAEC involved in sn-glycerol-3-phosphate (G3P) import. Binds G3P.</text>
</comment>
<evidence type="ECO:0000256" key="5">
    <source>
        <dbReference type="ARBA" id="ARBA00022448"/>
    </source>
</evidence>
<keyword evidence="11" id="KW-1185">Reference proteome</keyword>
<dbReference type="InterPro" id="IPR050490">
    <property type="entry name" value="Bact_solute-bd_prot1"/>
</dbReference>
<reference evidence="10 11" key="1">
    <citation type="submission" date="2023-07" db="EMBL/GenBank/DDBJ databases">
        <title>Genomic Encyclopedia of Type Strains, Phase IV (KMG-IV): sequencing the most valuable type-strain genomes for metagenomic binning, comparative biology and taxonomic classification.</title>
        <authorList>
            <person name="Goeker M."/>
        </authorList>
    </citation>
    <scope>NUCLEOTIDE SEQUENCE [LARGE SCALE GENOMIC DNA]</scope>
    <source>
        <strain evidence="10 11">DSM 1111</strain>
    </source>
</reference>
<gene>
    <name evidence="10" type="ORF">J2045_004580</name>
</gene>
<evidence type="ECO:0000313" key="11">
    <source>
        <dbReference type="Proteomes" id="UP001238496"/>
    </source>
</evidence>
<dbReference type="PANTHER" id="PTHR43649">
    <property type="entry name" value="ARABINOSE-BINDING PROTEIN-RELATED"/>
    <property type="match status" value="1"/>
</dbReference>
<evidence type="ECO:0000256" key="6">
    <source>
        <dbReference type="ARBA" id="ARBA00022729"/>
    </source>
</evidence>
<comment type="subunit">
    <text evidence="3">The complex is composed of two ATP-binding proteins (UgpC), two transmembrane proteins (UgpA and UgpE) and a solute-binding protein (UgpB).</text>
</comment>
<dbReference type="EMBL" id="JAUSUW010000022">
    <property type="protein sequence ID" value="MDQ0423528.1"/>
    <property type="molecule type" value="Genomic_DNA"/>
</dbReference>
<evidence type="ECO:0000256" key="2">
    <source>
        <dbReference type="ARBA" id="ARBA00008520"/>
    </source>
</evidence>
<proteinExistence type="inferred from homology"/>
<keyword evidence="6 9" id="KW-0732">Signal</keyword>
<dbReference type="RefSeq" id="WP_307377555.1">
    <property type="nucleotide sequence ID" value="NZ_JAUSUW010000022.1"/>
</dbReference>
<evidence type="ECO:0000256" key="7">
    <source>
        <dbReference type="ARBA" id="ARBA00022764"/>
    </source>
</evidence>
<keyword evidence="7" id="KW-0574">Periplasm</keyword>